<reference evidence="2 3" key="1">
    <citation type="submission" date="2017-04" db="EMBL/GenBank/DDBJ databases">
        <title>A new member of the family Flavobacteriaceae isolated from ascidians.</title>
        <authorList>
            <person name="Chen L."/>
        </authorList>
    </citation>
    <scope>NUCLEOTIDE SEQUENCE [LARGE SCALE GENOMIC DNA]</scope>
    <source>
        <strain evidence="2 3">HQA918</strain>
    </source>
</reference>
<dbReference type="OrthoDB" id="1068986at2"/>
<feature type="region of interest" description="Disordered" evidence="1">
    <location>
        <begin position="257"/>
        <end position="279"/>
    </location>
</feature>
<name>A0A2A4G6E4_9FLAO</name>
<dbReference type="NCBIfam" id="TIGR01200">
    <property type="entry name" value="GLPGLI"/>
    <property type="match status" value="1"/>
</dbReference>
<dbReference type="RefSeq" id="WP_097443270.1">
    <property type="nucleotide sequence ID" value="NZ_NBWU01000005.1"/>
</dbReference>
<evidence type="ECO:0000313" key="2">
    <source>
        <dbReference type="EMBL" id="PCE63315.1"/>
    </source>
</evidence>
<keyword evidence="3" id="KW-1185">Reference proteome</keyword>
<evidence type="ECO:0000256" key="1">
    <source>
        <dbReference type="SAM" id="MobiDB-lite"/>
    </source>
</evidence>
<proteinExistence type="predicted"/>
<accession>A0A2A4G6E4</accession>
<dbReference type="EMBL" id="NBWU01000005">
    <property type="protein sequence ID" value="PCE63315.1"/>
    <property type="molecule type" value="Genomic_DNA"/>
</dbReference>
<evidence type="ECO:0008006" key="4">
    <source>
        <dbReference type="Google" id="ProtNLM"/>
    </source>
</evidence>
<dbReference type="InterPro" id="IPR005901">
    <property type="entry name" value="GLPGLI"/>
</dbReference>
<sequence length="279" mass="30839">MTLIRIVLTLVMTLMIGFLNAQQMTGRAVYKSMSKMEIRLDSTEASAAMQADLQEQLMEAMKKDYELNFNSTESNWKELPKLDKSMGGGGIQVIGIASGGGADGLLYKNTKTKGFSETQGMFGKLFLIEGDLEEYEWELGSETKQIGQYTCYKATAVRKFMASSFSSSDDGVDSSEQEREQTLTAWYSPEIAVNHGPDVFWGLPGLILEISNGERTLICSQVILNPSDAKAVVPATKGKKVTEAEYEDIMEKQMQKMHRMHGGRKKGDGRGNIEIRIGG</sequence>
<organism evidence="2 3">
    <name type="scientific">Sediminicola luteus</name>
    <dbReference type="NCBI Taxonomy" id="319238"/>
    <lineage>
        <taxon>Bacteria</taxon>
        <taxon>Pseudomonadati</taxon>
        <taxon>Bacteroidota</taxon>
        <taxon>Flavobacteriia</taxon>
        <taxon>Flavobacteriales</taxon>
        <taxon>Flavobacteriaceae</taxon>
        <taxon>Sediminicola</taxon>
    </lineage>
</organism>
<dbReference type="Pfam" id="PF09697">
    <property type="entry name" value="Porph_ging"/>
    <property type="match status" value="1"/>
</dbReference>
<gene>
    <name evidence="2" type="ORF">B7P33_13940</name>
</gene>
<dbReference type="Proteomes" id="UP000219559">
    <property type="component" value="Unassembled WGS sequence"/>
</dbReference>
<protein>
    <recommendedName>
        <fullName evidence="4">GLPGLI family protein</fullName>
    </recommendedName>
</protein>
<comment type="caution">
    <text evidence="2">The sequence shown here is derived from an EMBL/GenBank/DDBJ whole genome shotgun (WGS) entry which is preliminary data.</text>
</comment>
<dbReference type="AlphaFoldDB" id="A0A2A4G6E4"/>
<evidence type="ECO:0000313" key="3">
    <source>
        <dbReference type="Proteomes" id="UP000219559"/>
    </source>
</evidence>